<dbReference type="Proteomes" id="UP000054166">
    <property type="component" value="Unassembled WGS sequence"/>
</dbReference>
<dbReference type="EMBL" id="KN832970">
    <property type="protein sequence ID" value="KIM92455.1"/>
    <property type="molecule type" value="Genomic_DNA"/>
</dbReference>
<evidence type="ECO:0000313" key="3">
    <source>
        <dbReference type="Proteomes" id="UP000054166"/>
    </source>
</evidence>
<keyword evidence="3" id="KW-1185">Reference proteome</keyword>
<dbReference type="AlphaFoldDB" id="A0A0C3G899"/>
<keyword evidence="1" id="KW-0808">Transferase</keyword>
<reference evidence="3" key="2">
    <citation type="submission" date="2015-01" db="EMBL/GenBank/DDBJ databases">
        <title>Evolutionary Origins and Diversification of the Mycorrhizal Mutualists.</title>
        <authorList>
            <consortium name="DOE Joint Genome Institute"/>
            <consortium name="Mycorrhizal Genomics Consortium"/>
            <person name="Kohler A."/>
            <person name="Kuo A."/>
            <person name="Nagy L.G."/>
            <person name="Floudas D."/>
            <person name="Copeland A."/>
            <person name="Barry K.W."/>
            <person name="Cichocki N."/>
            <person name="Veneault-Fourrey C."/>
            <person name="LaButti K."/>
            <person name="Lindquist E.A."/>
            <person name="Lipzen A."/>
            <person name="Lundell T."/>
            <person name="Morin E."/>
            <person name="Murat C."/>
            <person name="Riley R."/>
            <person name="Ohm R."/>
            <person name="Sun H."/>
            <person name="Tunlid A."/>
            <person name="Henrissat B."/>
            <person name="Grigoriev I.V."/>
            <person name="Hibbett D.S."/>
            <person name="Martin F."/>
        </authorList>
    </citation>
    <scope>NUCLEOTIDE SEQUENCE [LARGE SCALE GENOMIC DNA]</scope>
    <source>
        <strain evidence="3">F 1598</strain>
    </source>
</reference>
<evidence type="ECO:0000256" key="1">
    <source>
        <dbReference type="ARBA" id="ARBA00022679"/>
    </source>
</evidence>
<name>A0A0C3G899_PILCF</name>
<dbReference type="Gene3D" id="3.30.559.10">
    <property type="entry name" value="Chloramphenicol acetyltransferase-like domain"/>
    <property type="match status" value="2"/>
</dbReference>
<dbReference type="PANTHER" id="PTHR31642:SF310">
    <property type="entry name" value="FATTY ALCOHOL:CAFFEOYL-COA ACYLTRANSFERASE"/>
    <property type="match status" value="1"/>
</dbReference>
<reference evidence="2 3" key="1">
    <citation type="submission" date="2014-04" db="EMBL/GenBank/DDBJ databases">
        <authorList>
            <consortium name="DOE Joint Genome Institute"/>
            <person name="Kuo A."/>
            <person name="Tarkka M."/>
            <person name="Buscot F."/>
            <person name="Kohler A."/>
            <person name="Nagy L.G."/>
            <person name="Floudas D."/>
            <person name="Copeland A."/>
            <person name="Barry K.W."/>
            <person name="Cichocki N."/>
            <person name="Veneault-Fourrey C."/>
            <person name="LaButti K."/>
            <person name="Lindquist E.A."/>
            <person name="Lipzen A."/>
            <person name="Lundell T."/>
            <person name="Morin E."/>
            <person name="Murat C."/>
            <person name="Sun H."/>
            <person name="Tunlid A."/>
            <person name="Henrissat B."/>
            <person name="Grigoriev I.V."/>
            <person name="Hibbett D.S."/>
            <person name="Martin F."/>
            <person name="Nordberg H.P."/>
            <person name="Cantor M.N."/>
            <person name="Hua S.X."/>
        </authorList>
    </citation>
    <scope>NUCLEOTIDE SEQUENCE [LARGE SCALE GENOMIC DNA]</scope>
    <source>
        <strain evidence="2 3">F 1598</strain>
    </source>
</reference>
<accession>A0A0C3G899</accession>
<dbReference type="GO" id="GO:0016747">
    <property type="term" value="F:acyltransferase activity, transferring groups other than amino-acyl groups"/>
    <property type="evidence" value="ECO:0007669"/>
    <property type="project" value="TreeGrafter"/>
</dbReference>
<dbReference type="SUPFAM" id="SSF52777">
    <property type="entry name" value="CoA-dependent acyltransferases"/>
    <property type="match status" value="1"/>
</dbReference>
<dbReference type="PANTHER" id="PTHR31642">
    <property type="entry name" value="TRICHOTHECENE 3-O-ACETYLTRANSFERASE"/>
    <property type="match status" value="1"/>
</dbReference>
<evidence type="ECO:0000313" key="2">
    <source>
        <dbReference type="EMBL" id="KIM92455.1"/>
    </source>
</evidence>
<proteinExistence type="predicted"/>
<sequence>MSDLNTHWVKIPLPHSLSNHDSLPVIGLDLLLLPLDASWVFPGPIDIEKLKVALAKTLHDYPHGAGRLSFDEKNRQWSIKLTNDAVPIITGTTDLIFTEELMATPHPDLVESTPLVLQPTPLLDEPLVKLKLVQWKNGGETSLTLSLHHSLGDGRMATYFMTSLSDYYLGLTPALVPTFEKFLQPPPTLERHLVAETLRLAPQLAMEMPLLSFFASIQASAATASHVRVKFTASQLKAIYAAAELDATTKLTTSDALSGYLVTVLNRIFPVTIDNITNTISYRGIAAAPGYEYTPPPLTSAGNVIIGITPLEKIPASAKNSIGLLASYIRNGVEQSRDPECTRRLAALFDESFTKTILSGCVHNWILPPNRCQINNMLRWPIGTNHFGYEGKTRIYWYNGDAERLFRIWKANPVKRADGTWDNSEGGADVTLTLPHDFKPKFLALIAQDMLTPSLVNLPGLE</sequence>
<dbReference type="OrthoDB" id="1862401at2759"/>
<dbReference type="HOGENOM" id="CLU_048752_0_0_1"/>
<organism evidence="2 3">
    <name type="scientific">Piloderma croceum (strain F 1598)</name>
    <dbReference type="NCBI Taxonomy" id="765440"/>
    <lineage>
        <taxon>Eukaryota</taxon>
        <taxon>Fungi</taxon>
        <taxon>Dikarya</taxon>
        <taxon>Basidiomycota</taxon>
        <taxon>Agaricomycotina</taxon>
        <taxon>Agaricomycetes</taxon>
        <taxon>Agaricomycetidae</taxon>
        <taxon>Atheliales</taxon>
        <taxon>Atheliaceae</taxon>
        <taxon>Piloderma</taxon>
    </lineage>
</organism>
<protein>
    <submittedName>
        <fullName evidence="2">Uncharacterized protein</fullName>
    </submittedName>
</protein>
<gene>
    <name evidence="2" type="ORF">PILCRDRAFT_810513</name>
</gene>
<dbReference type="InParanoid" id="A0A0C3G899"/>
<dbReference type="InterPro" id="IPR023213">
    <property type="entry name" value="CAT-like_dom_sf"/>
</dbReference>
<dbReference type="Pfam" id="PF02458">
    <property type="entry name" value="Transferase"/>
    <property type="match status" value="1"/>
</dbReference>
<dbReference type="InterPro" id="IPR050317">
    <property type="entry name" value="Plant_Fungal_Acyltransferase"/>
</dbReference>